<dbReference type="GO" id="GO:0006352">
    <property type="term" value="P:DNA-templated transcription initiation"/>
    <property type="evidence" value="ECO:0007669"/>
    <property type="project" value="InterPro"/>
</dbReference>
<dbReference type="Pfam" id="PF08281">
    <property type="entry name" value="Sigma70_r4_2"/>
    <property type="match status" value="1"/>
</dbReference>
<keyword evidence="4" id="KW-0804">Transcription</keyword>
<dbReference type="InterPro" id="IPR013325">
    <property type="entry name" value="RNA_pol_sigma_r2"/>
</dbReference>
<keyword evidence="3" id="KW-0731">Sigma factor</keyword>
<dbReference type="NCBIfam" id="TIGR02937">
    <property type="entry name" value="sigma70-ECF"/>
    <property type="match status" value="1"/>
</dbReference>
<evidence type="ECO:0000259" key="6">
    <source>
        <dbReference type="Pfam" id="PF08281"/>
    </source>
</evidence>
<dbReference type="InterPro" id="IPR013324">
    <property type="entry name" value="RNA_pol_sigma_r3/r4-like"/>
</dbReference>
<comment type="caution">
    <text evidence="7">The sequence shown here is derived from an EMBL/GenBank/DDBJ whole genome shotgun (WGS) entry which is preliminary data.</text>
</comment>
<dbReference type="Pfam" id="PF04542">
    <property type="entry name" value="Sigma70_r2"/>
    <property type="match status" value="1"/>
</dbReference>
<dbReference type="PANTHER" id="PTHR43133">
    <property type="entry name" value="RNA POLYMERASE ECF-TYPE SIGMA FACTO"/>
    <property type="match status" value="1"/>
</dbReference>
<dbReference type="GO" id="GO:0003677">
    <property type="term" value="F:DNA binding"/>
    <property type="evidence" value="ECO:0007669"/>
    <property type="project" value="InterPro"/>
</dbReference>
<dbReference type="InterPro" id="IPR007627">
    <property type="entry name" value="RNA_pol_sigma70_r2"/>
</dbReference>
<evidence type="ECO:0000256" key="4">
    <source>
        <dbReference type="ARBA" id="ARBA00023163"/>
    </source>
</evidence>
<organism evidence="7 8">
    <name type="scientific">Pseudomonas kielensis</name>
    <dbReference type="NCBI Taxonomy" id="2762577"/>
    <lineage>
        <taxon>Bacteria</taxon>
        <taxon>Pseudomonadati</taxon>
        <taxon>Pseudomonadota</taxon>
        <taxon>Gammaproteobacteria</taxon>
        <taxon>Pseudomonadales</taxon>
        <taxon>Pseudomonadaceae</taxon>
        <taxon>Pseudomonas</taxon>
    </lineage>
</organism>
<feature type="domain" description="RNA polymerase sigma-70 region 2" evidence="5">
    <location>
        <begin position="15"/>
        <end position="80"/>
    </location>
</feature>
<dbReference type="InterPro" id="IPR014284">
    <property type="entry name" value="RNA_pol_sigma-70_dom"/>
</dbReference>
<accession>A0A7X1GFF4</accession>
<reference evidence="7 8" key="1">
    <citation type="submission" date="2020-08" db="EMBL/GenBank/DDBJ databases">
        <title>Pseudomonas sp. nov.</title>
        <authorList>
            <person name="Gieschler S."/>
            <person name="Fiedler G."/>
            <person name="Brinks E."/>
            <person name="Boehnlein C."/>
            <person name="Franz C.M.A.P."/>
            <person name="Kabisch J."/>
        </authorList>
    </citation>
    <scope>NUCLEOTIDE SEQUENCE [LARGE SCALE GENOMIC DNA]</scope>
    <source>
        <strain evidence="7 8">MBT-1</strain>
    </source>
</reference>
<dbReference type="GO" id="GO:0016987">
    <property type="term" value="F:sigma factor activity"/>
    <property type="evidence" value="ECO:0007669"/>
    <property type="project" value="UniProtKB-KW"/>
</dbReference>
<evidence type="ECO:0000256" key="1">
    <source>
        <dbReference type="ARBA" id="ARBA00010641"/>
    </source>
</evidence>
<gene>
    <name evidence="7" type="ORF">H7995_17045</name>
</gene>
<dbReference type="AlphaFoldDB" id="A0A7X1GFF4"/>
<evidence type="ECO:0000256" key="3">
    <source>
        <dbReference type="ARBA" id="ARBA00023082"/>
    </source>
</evidence>
<dbReference type="PANTHER" id="PTHR43133:SF63">
    <property type="entry name" value="RNA POLYMERASE SIGMA FACTOR FECI-RELATED"/>
    <property type="match status" value="1"/>
</dbReference>
<name>A0A7X1GFF4_9PSED</name>
<evidence type="ECO:0000256" key="2">
    <source>
        <dbReference type="ARBA" id="ARBA00023015"/>
    </source>
</evidence>
<feature type="domain" description="RNA polymerase sigma factor 70 region 4 type 2" evidence="6">
    <location>
        <begin position="111"/>
        <end position="156"/>
    </location>
</feature>
<protein>
    <submittedName>
        <fullName evidence="7">Sigma-70 family RNA polymerase sigma factor</fullName>
    </submittedName>
</protein>
<dbReference type="InterPro" id="IPR036388">
    <property type="entry name" value="WH-like_DNA-bd_sf"/>
</dbReference>
<dbReference type="EMBL" id="JACMYG010000017">
    <property type="protein sequence ID" value="MBC2691502.1"/>
    <property type="molecule type" value="Genomic_DNA"/>
</dbReference>
<comment type="similarity">
    <text evidence="1">Belongs to the sigma-70 factor family. ECF subfamily.</text>
</comment>
<evidence type="ECO:0000313" key="8">
    <source>
        <dbReference type="Proteomes" id="UP000526003"/>
    </source>
</evidence>
<proteinExistence type="inferred from homology"/>
<dbReference type="Proteomes" id="UP000526003">
    <property type="component" value="Unassembled WGS sequence"/>
</dbReference>
<evidence type="ECO:0000313" key="7">
    <source>
        <dbReference type="EMBL" id="MBC2691502.1"/>
    </source>
</evidence>
<dbReference type="Gene3D" id="1.10.10.10">
    <property type="entry name" value="Winged helix-like DNA-binding domain superfamily/Winged helix DNA-binding domain"/>
    <property type="match status" value="1"/>
</dbReference>
<dbReference type="SUPFAM" id="SSF88946">
    <property type="entry name" value="Sigma2 domain of RNA polymerase sigma factors"/>
    <property type="match status" value="1"/>
</dbReference>
<dbReference type="NCBIfam" id="NF009180">
    <property type="entry name" value="PRK12528.1"/>
    <property type="match status" value="1"/>
</dbReference>
<evidence type="ECO:0000259" key="5">
    <source>
        <dbReference type="Pfam" id="PF04542"/>
    </source>
</evidence>
<dbReference type="SUPFAM" id="SSF88659">
    <property type="entry name" value="Sigma3 and sigma4 domains of RNA polymerase sigma factors"/>
    <property type="match status" value="1"/>
</dbReference>
<sequence length="171" mass="19180">MPSTSPASHHGLATLYREQHSWLQRWLRCRLGCSHSAADLAQDVFVRLLAKTELIEVQAPRSFLATVAQSVLSNHYRRQKLEKAYLQALATLPEAVIPDLETQAILLETLLELNAVLERLEMPVRKAFLWSQLDGLSHGEIAERLQVSIATVKRYIIKAGAQCILLDGGWS</sequence>
<keyword evidence="2" id="KW-0805">Transcription regulation</keyword>
<keyword evidence="8" id="KW-1185">Reference proteome</keyword>
<dbReference type="RefSeq" id="WP_166590805.1">
    <property type="nucleotide sequence ID" value="NZ_CP090311.1"/>
</dbReference>
<dbReference type="InterPro" id="IPR039425">
    <property type="entry name" value="RNA_pol_sigma-70-like"/>
</dbReference>
<dbReference type="InterPro" id="IPR013249">
    <property type="entry name" value="RNA_pol_sigma70_r4_t2"/>
</dbReference>
<dbReference type="Gene3D" id="1.10.1740.10">
    <property type="match status" value="1"/>
</dbReference>